<dbReference type="EMBL" id="JAINDJ010000003">
    <property type="protein sequence ID" value="KAG9453329.1"/>
    <property type="molecule type" value="Genomic_DNA"/>
</dbReference>
<proteinExistence type="predicted"/>
<accession>A0AAV7EXR2</accession>
<dbReference type="Proteomes" id="UP000825729">
    <property type="component" value="Unassembled WGS sequence"/>
</dbReference>
<name>A0AAV7EXR2_ARIFI</name>
<evidence type="ECO:0000313" key="2">
    <source>
        <dbReference type="Proteomes" id="UP000825729"/>
    </source>
</evidence>
<comment type="caution">
    <text evidence="1">The sequence shown here is derived from an EMBL/GenBank/DDBJ whole genome shotgun (WGS) entry which is preliminary data.</text>
</comment>
<sequence>MAFGFLLWGEGQDHGQGVPRHHTIGPMEYEKCVRLSRRLVDLQAILTIAENTIIQVLSGMKEFQSFGGGKMLYIIGGYLVSLGRVPPRLNNLLPNTHPRDTN</sequence>
<protein>
    <submittedName>
        <fullName evidence="1">Uncharacterized protein</fullName>
    </submittedName>
</protein>
<evidence type="ECO:0000313" key="1">
    <source>
        <dbReference type="EMBL" id="KAG9453329.1"/>
    </source>
</evidence>
<keyword evidence="2" id="KW-1185">Reference proteome</keyword>
<organism evidence="1 2">
    <name type="scientific">Aristolochia fimbriata</name>
    <name type="common">White veined hardy Dutchman's pipe vine</name>
    <dbReference type="NCBI Taxonomy" id="158543"/>
    <lineage>
        <taxon>Eukaryota</taxon>
        <taxon>Viridiplantae</taxon>
        <taxon>Streptophyta</taxon>
        <taxon>Embryophyta</taxon>
        <taxon>Tracheophyta</taxon>
        <taxon>Spermatophyta</taxon>
        <taxon>Magnoliopsida</taxon>
        <taxon>Magnoliidae</taxon>
        <taxon>Piperales</taxon>
        <taxon>Aristolochiaceae</taxon>
        <taxon>Aristolochia</taxon>
    </lineage>
</organism>
<reference evidence="1 2" key="1">
    <citation type="submission" date="2021-07" db="EMBL/GenBank/DDBJ databases">
        <title>The Aristolochia fimbriata genome: insights into angiosperm evolution, floral development and chemical biosynthesis.</title>
        <authorList>
            <person name="Jiao Y."/>
        </authorList>
    </citation>
    <scope>NUCLEOTIDE SEQUENCE [LARGE SCALE GENOMIC DNA]</scope>
    <source>
        <strain evidence="1">IBCAS-2021</strain>
        <tissue evidence="1">Leaf</tissue>
    </source>
</reference>
<gene>
    <name evidence="1" type="ORF">H6P81_006233</name>
</gene>
<dbReference type="AlphaFoldDB" id="A0AAV7EXR2"/>